<reference evidence="2 3" key="1">
    <citation type="journal article" date="2020" name="Mol. Biol. Evol.">
        <title>Distinct Expression and Methylation Patterns for Genes with Different Fates following a Single Whole-Genome Duplication in Flowering Plants.</title>
        <authorList>
            <person name="Shi T."/>
            <person name="Rahmani R.S."/>
            <person name="Gugger P.F."/>
            <person name="Wang M."/>
            <person name="Li H."/>
            <person name="Zhang Y."/>
            <person name="Li Z."/>
            <person name="Wang Q."/>
            <person name="Van de Peer Y."/>
            <person name="Marchal K."/>
            <person name="Chen J."/>
        </authorList>
    </citation>
    <scope>NUCLEOTIDE SEQUENCE [LARGE SCALE GENOMIC DNA]</scope>
    <source>
        <tissue evidence="2">Leaf</tissue>
    </source>
</reference>
<sequence length="137" mass="16363">MINKKSRAHIRLKAHLCFFLIQRHELKSQCYSNKDQPKPNYPKRKEKKSFYYIKDNMKNLGTKYIIANFENRYWGIQAFVDPWYKFLLDKEDQRSTWHYPSCWGPAAGSRSKQQPLLPEEQQTSPALRAWQPKAPLS</sequence>
<evidence type="ECO:0000256" key="1">
    <source>
        <dbReference type="SAM" id="MobiDB-lite"/>
    </source>
</evidence>
<dbReference type="Proteomes" id="UP000607653">
    <property type="component" value="Unassembled WGS sequence"/>
</dbReference>
<dbReference type="EMBL" id="DUZY01000008">
    <property type="protein sequence ID" value="DAD46515.1"/>
    <property type="molecule type" value="Genomic_DNA"/>
</dbReference>
<accession>A0A822ZT13</accession>
<proteinExistence type="predicted"/>
<evidence type="ECO:0000313" key="2">
    <source>
        <dbReference type="EMBL" id="DAD46515.1"/>
    </source>
</evidence>
<evidence type="ECO:0000313" key="3">
    <source>
        <dbReference type="Proteomes" id="UP000607653"/>
    </source>
</evidence>
<dbReference type="AlphaFoldDB" id="A0A822ZT13"/>
<gene>
    <name evidence="2" type="ORF">HUJ06_016452</name>
</gene>
<feature type="compositionally biased region" description="Polar residues" evidence="1">
    <location>
        <begin position="110"/>
        <end position="125"/>
    </location>
</feature>
<feature type="region of interest" description="Disordered" evidence="1">
    <location>
        <begin position="106"/>
        <end position="137"/>
    </location>
</feature>
<comment type="caution">
    <text evidence="2">The sequence shown here is derived from an EMBL/GenBank/DDBJ whole genome shotgun (WGS) entry which is preliminary data.</text>
</comment>
<organism evidence="2 3">
    <name type="scientific">Nelumbo nucifera</name>
    <name type="common">Sacred lotus</name>
    <dbReference type="NCBI Taxonomy" id="4432"/>
    <lineage>
        <taxon>Eukaryota</taxon>
        <taxon>Viridiplantae</taxon>
        <taxon>Streptophyta</taxon>
        <taxon>Embryophyta</taxon>
        <taxon>Tracheophyta</taxon>
        <taxon>Spermatophyta</taxon>
        <taxon>Magnoliopsida</taxon>
        <taxon>Proteales</taxon>
        <taxon>Nelumbonaceae</taxon>
        <taxon>Nelumbo</taxon>
    </lineage>
</organism>
<protein>
    <submittedName>
        <fullName evidence="2">Uncharacterized protein</fullName>
    </submittedName>
</protein>
<name>A0A822ZT13_NELNU</name>
<keyword evidence="3" id="KW-1185">Reference proteome</keyword>